<keyword evidence="4" id="KW-1185">Reference proteome</keyword>
<reference evidence="3 4" key="1">
    <citation type="submission" date="2017-10" db="EMBL/GenBank/DDBJ databases">
        <title>Draft genome of two endophytic bacteria isolated from 'guarana' Paullinia cupana (Mart.) Ducke.</title>
        <authorList>
            <person name="Siqueira K.A."/>
            <person name="Liotti R.G."/>
            <person name="Mendes T.A."/>
            <person name="Soares M.A."/>
        </authorList>
    </citation>
    <scope>NUCLEOTIDE SEQUENCE [LARGE SCALE GENOMIC DNA]</scope>
    <source>
        <strain evidence="3 4">342</strain>
    </source>
</reference>
<dbReference type="EMBL" id="PDET01000009">
    <property type="protein sequence ID" value="PRD14677.1"/>
    <property type="molecule type" value="Genomic_DNA"/>
</dbReference>
<organism evidence="3 4">
    <name type="scientific">Pantoea coffeiphila</name>
    <dbReference type="NCBI Taxonomy" id="1465635"/>
    <lineage>
        <taxon>Bacteria</taxon>
        <taxon>Pseudomonadati</taxon>
        <taxon>Pseudomonadota</taxon>
        <taxon>Gammaproteobacteria</taxon>
        <taxon>Enterobacterales</taxon>
        <taxon>Erwiniaceae</taxon>
        <taxon>Pantoea</taxon>
    </lineage>
</organism>
<name>A0A2S9IA57_9GAMM</name>
<keyword evidence="2" id="KW-0732">Signal</keyword>
<evidence type="ECO:0000256" key="1">
    <source>
        <dbReference type="ARBA" id="ARBA00008490"/>
    </source>
</evidence>
<evidence type="ECO:0000313" key="4">
    <source>
        <dbReference type="Proteomes" id="UP000239181"/>
    </source>
</evidence>
<dbReference type="InterPro" id="IPR018635">
    <property type="entry name" value="UPF0319"/>
</dbReference>
<dbReference type="OrthoDB" id="6428208at2"/>
<dbReference type="PANTHER" id="PTHR38108">
    <property type="entry name" value="UPF0319 PROTEIN YCCT"/>
    <property type="match status" value="1"/>
</dbReference>
<dbReference type="RefSeq" id="WP_105593399.1">
    <property type="nucleotide sequence ID" value="NZ_PDET01000009.1"/>
</dbReference>
<comment type="similarity">
    <text evidence="1">Belongs to the UPF0319 family.</text>
</comment>
<dbReference type="NCBIfam" id="NF002967">
    <property type="entry name" value="PRK03641.1"/>
    <property type="match status" value="1"/>
</dbReference>
<dbReference type="Proteomes" id="UP000239181">
    <property type="component" value="Unassembled WGS sequence"/>
</dbReference>
<dbReference type="PANTHER" id="PTHR38108:SF1">
    <property type="entry name" value="UPF0319 PROTEIN YCCT"/>
    <property type="match status" value="1"/>
</dbReference>
<protein>
    <submittedName>
        <fullName evidence="3">Uncharacterized protein</fullName>
    </submittedName>
</protein>
<dbReference type="Pfam" id="PF09829">
    <property type="entry name" value="DUF2057"/>
    <property type="match status" value="1"/>
</dbReference>
<evidence type="ECO:0000313" key="3">
    <source>
        <dbReference type="EMBL" id="PRD14677.1"/>
    </source>
</evidence>
<gene>
    <name evidence="3" type="ORF">CQW29_14295</name>
</gene>
<proteinExistence type="inferred from homology"/>
<sequence>MKLFKVITGLVIMLIVSSVQATTLKLSADIDLLVLDGHKISGSLLKGADGLELERGEHQLLFRVEKSFHIPAHSPVTWISAPQIVTFTARSRSVLIQLPPLASVREVRMFDRKPQFTLVDEKGGEIANKRDFLTVTTSGDFEQAMIHYNLNGENASVPRFAQPGKHTALSAAQEQDLALDRRSPAERMLHLWYQQVDAATRQRFITLMKALHTS</sequence>
<comment type="caution">
    <text evidence="3">The sequence shown here is derived from an EMBL/GenBank/DDBJ whole genome shotgun (WGS) entry which is preliminary data.</text>
</comment>
<evidence type="ECO:0000256" key="2">
    <source>
        <dbReference type="ARBA" id="ARBA00022729"/>
    </source>
</evidence>
<dbReference type="AlphaFoldDB" id="A0A2S9IA57"/>
<accession>A0A2S9IA57</accession>